<evidence type="ECO:0000256" key="7">
    <source>
        <dbReference type="ARBA" id="ARBA00023288"/>
    </source>
</evidence>
<evidence type="ECO:0000256" key="6">
    <source>
        <dbReference type="ARBA" id="ARBA00023180"/>
    </source>
</evidence>
<sequence>MLILIALAATAARAVQNDPAATGIKTLCDEWLYIEQLTATLQQKSSNAVTALENDALTTAKYTLASRAANSPAEQCLMLALASKAAVIQKENAISLQTVVSKLKEPLALLEKQKGIIEAAIEASKIKVNADTGSRHGKSGAGNTAISLSASNGAPGDCTLQTPAGTIQINSQEPKPQQLIALRLTKAADISKLLTIKAIDIAVTSSGCQSGHNYDQNLGAALDSCSFSGGATGAAVNGHSQYQTVTQATNIFDSTEYLGECHNSVKSAVKTNDANLYLARQICEGLKLSAKLETMPELSGSALAGDNIIQKAVAACTPGFGKTKKAMDNKQAENLQNYIKEAYGETAEKFATKFKTVLKTKRLMTSGADANERKAIDDLTAADDVPEMLSQLLAEQLAKQQQQQQVQIGSTEDKKENNSKMQCTGETDKDKCNEKNGCKYNEKDSKCEDNTPKATTAGESTSKRSEKKSESDCKSPDCKWENNACKDSSFFVKKHYALTVVSAAFVSLLEF</sequence>
<keyword evidence="7" id="KW-0449">Lipoprotein</keyword>
<evidence type="ECO:0000256" key="5">
    <source>
        <dbReference type="ARBA" id="ARBA00023136"/>
    </source>
</evidence>
<dbReference type="AlphaFoldDB" id="M4TD85"/>
<evidence type="ECO:0000256" key="3">
    <source>
        <dbReference type="ARBA" id="ARBA00022475"/>
    </source>
</evidence>
<organism evidence="10">
    <name type="scientific">Trypanosoma brucei</name>
    <dbReference type="NCBI Taxonomy" id="5691"/>
    <lineage>
        <taxon>Eukaryota</taxon>
        <taxon>Discoba</taxon>
        <taxon>Euglenozoa</taxon>
        <taxon>Kinetoplastea</taxon>
        <taxon>Metakinetoplastina</taxon>
        <taxon>Trypanosomatida</taxon>
        <taxon>Trypanosomatidae</taxon>
        <taxon>Trypanosoma</taxon>
    </lineage>
</organism>
<comment type="function">
    <text evidence="1">VSG forms a coat on the surface of the parasite. The trypanosome evades the immune response of the host by expressing a series of antigenically distinct VSGs from an estimated 1000 VSG genes.</text>
</comment>
<dbReference type="InterPro" id="IPR019609">
    <property type="entry name" value="Variant_surf_glycoprt_trypan_C"/>
</dbReference>
<feature type="region of interest" description="Disordered" evidence="8">
    <location>
        <begin position="443"/>
        <end position="478"/>
    </location>
</feature>
<evidence type="ECO:0000259" key="9">
    <source>
        <dbReference type="Pfam" id="PF10659"/>
    </source>
</evidence>
<name>M4TD85_9TRYP</name>
<dbReference type="Gene3D" id="3.30.1680.40">
    <property type="match status" value="1"/>
</dbReference>
<keyword evidence="5" id="KW-0472">Membrane</keyword>
<keyword evidence="3" id="KW-1003">Cell membrane</keyword>
<evidence type="ECO:0000256" key="2">
    <source>
        <dbReference type="ARBA" id="ARBA00004609"/>
    </source>
</evidence>
<reference evidence="10" key="2">
    <citation type="journal article" date="2014" name="Mol. Biochem. Parasitol.">
        <title>Capturing the variant surface glycoprotein repertoire (the VSGnome) of Trypanosoma brucei Lister 427.</title>
        <authorList>
            <person name="Cross G.A."/>
            <person name="Kim H.S."/>
            <person name="Wickstead B."/>
        </authorList>
    </citation>
    <scope>NUCLEOTIDE SEQUENCE</scope>
    <source>
        <strain evidence="10">Lister 427</strain>
    </source>
</reference>
<dbReference type="GO" id="GO:0098552">
    <property type="term" value="C:side of membrane"/>
    <property type="evidence" value="ECO:0007669"/>
    <property type="project" value="UniProtKB-KW"/>
</dbReference>
<keyword evidence="6" id="KW-0325">Glycoprotein</keyword>
<feature type="region of interest" description="Disordered" evidence="8">
    <location>
        <begin position="404"/>
        <end position="426"/>
    </location>
</feature>
<evidence type="ECO:0000256" key="1">
    <source>
        <dbReference type="ARBA" id="ARBA00002523"/>
    </source>
</evidence>
<protein>
    <submittedName>
        <fullName evidence="10">Variant surface glycoprotein 431</fullName>
    </submittedName>
</protein>
<dbReference type="Pfam" id="PF10659">
    <property type="entry name" value="Trypan_glycop_C"/>
    <property type="match status" value="1"/>
</dbReference>
<keyword evidence="4" id="KW-0336">GPI-anchor</keyword>
<dbReference type="GO" id="GO:0005886">
    <property type="term" value="C:plasma membrane"/>
    <property type="evidence" value="ECO:0007669"/>
    <property type="project" value="UniProtKB-SubCell"/>
</dbReference>
<evidence type="ECO:0000256" key="4">
    <source>
        <dbReference type="ARBA" id="ARBA00022622"/>
    </source>
</evidence>
<dbReference type="VEuPathDB" id="TriTrypDB:Tb927.11.19380"/>
<dbReference type="VEuPathDB" id="TriTrypDB:Tb427_000346100"/>
<evidence type="ECO:0000313" key="10">
    <source>
        <dbReference type="EMBL" id="AGH61000.1"/>
    </source>
</evidence>
<dbReference type="SUPFAM" id="SSF58087">
    <property type="entry name" value="Variant surface glycoprotein (N-terminal domain)"/>
    <property type="match status" value="1"/>
</dbReference>
<accession>M4TD85</accession>
<evidence type="ECO:0000256" key="8">
    <source>
        <dbReference type="SAM" id="MobiDB-lite"/>
    </source>
</evidence>
<reference evidence="10" key="1">
    <citation type="submission" date="2013-02" db="EMBL/GenBank/DDBJ databases">
        <authorList>
            <person name="Cross G.A.M."/>
            <person name="Kim H.-S."/>
            <person name="Wickstead B."/>
        </authorList>
    </citation>
    <scope>NUCLEOTIDE SEQUENCE</scope>
    <source>
        <strain evidence="10">Lister 427</strain>
    </source>
</reference>
<dbReference type="EMBL" id="KC613569">
    <property type="protein sequence ID" value="AGH61000.1"/>
    <property type="molecule type" value="Genomic_DNA"/>
</dbReference>
<comment type="subcellular location">
    <subcellularLocation>
        <location evidence="2">Cell membrane</location>
        <topology evidence="2">Lipid-anchor</topology>
        <topology evidence="2">GPI-anchor</topology>
    </subcellularLocation>
</comment>
<feature type="compositionally biased region" description="Basic and acidic residues" evidence="8">
    <location>
        <begin position="461"/>
        <end position="478"/>
    </location>
</feature>
<feature type="domain" description="Trypanosome variant surface glycoprotein C-terminal" evidence="9">
    <location>
        <begin position="423"/>
        <end position="509"/>
    </location>
</feature>
<proteinExistence type="predicted"/>